<accession>A0A2U3LAH3</accession>
<reference evidence="3" key="1">
    <citation type="submission" date="2018-02" db="EMBL/GenBank/DDBJ databases">
        <authorList>
            <person name="Hausmann B."/>
        </authorList>
    </citation>
    <scope>NUCLEOTIDE SEQUENCE [LARGE SCALE GENOMIC DNA]</scope>
    <source>
        <strain evidence="3">Peat soil MAG SbA1</strain>
    </source>
</reference>
<evidence type="ECO:0000256" key="1">
    <source>
        <dbReference type="SAM" id="MobiDB-lite"/>
    </source>
</evidence>
<feature type="compositionally biased region" description="Basic and acidic residues" evidence="1">
    <location>
        <begin position="26"/>
        <end position="36"/>
    </location>
</feature>
<feature type="compositionally biased region" description="Basic residues" evidence="1">
    <location>
        <begin position="14"/>
        <end position="25"/>
    </location>
</feature>
<proteinExistence type="predicted"/>
<protein>
    <submittedName>
        <fullName evidence="2">Uncharacterized protein</fullName>
    </submittedName>
</protein>
<name>A0A2U3LAH3_9BACT</name>
<organism evidence="2 3">
    <name type="scientific">Candidatus Sulfotelmatobacter kueseliae</name>
    <dbReference type="NCBI Taxonomy" id="2042962"/>
    <lineage>
        <taxon>Bacteria</taxon>
        <taxon>Pseudomonadati</taxon>
        <taxon>Acidobacteriota</taxon>
        <taxon>Terriglobia</taxon>
        <taxon>Terriglobales</taxon>
        <taxon>Candidatus Korobacteraceae</taxon>
        <taxon>Candidatus Sulfotelmatobacter</taxon>
    </lineage>
</organism>
<feature type="compositionally biased region" description="Basic residues" evidence="1">
    <location>
        <begin position="37"/>
        <end position="53"/>
    </location>
</feature>
<evidence type="ECO:0000313" key="2">
    <source>
        <dbReference type="EMBL" id="SPF48944.1"/>
    </source>
</evidence>
<feature type="region of interest" description="Disordered" evidence="1">
    <location>
        <begin position="1"/>
        <end position="53"/>
    </location>
</feature>
<dbReference type="EMBL" id="OMOD01000188">
    <property type="protein sequence ID" value="SPF48944.1"/>
    <property type="molecule type" value="Genomic_DNA"/>
</dbReference>
<evidence type="ECO:0000313" key="3">
    <source>
        <dbReference type="Proteomes" id="UP000238701"/>
    </source>
</evidence>
<sequence length="53" mass="6220">MANTKSLSKEDRKKARRTARKKRKAEKPLKPRDYPRGSKKPKVKKMARGQAKR</sequence>
<gene>
    <name evidence="2" type="ORF">SBA1_90079</name>
</gene>
<dbReference type="Proteomes" id="UP000238701">
    <property type="component" value="Unassembled WGS sequence"/>
</dbReference>
<dbReference type="AlphaFoldDB" id="A0A2U3LAH3"/>